<dbReference type="EMBL" id="GBBK01004891">
    <property type="protein sequence ID" value="JAC19591.1"/>
    <property type="molecule type" value="mRNA"/>
</dbReference>
<accession>A0A023FCP7</accession>
<reference evidence="2" key="1">
    <citation type="submission" date="2014-03" db="EMBL/GenBank/DDBJ databases">
        <title>The sialotranscriptome of Amblyomma triste, Amblyomma parvum and Amblyomma cajennense ticks, uncovered by 454-based RNA-seq.</title>
        <authorList>
            <person name="Garcia G.R."/>
            <person name="Gardinassi L.G."/>
            <person name="Ribeiro J.M."/>
            <person name="Anatriello E."/>
            <person name="Ferreira B.R."/>
            <person name="Moreira H.N."/>
            <person name="Mafra C."/>
            <person name="Olegario M.M."/>
            <person name="Szabo P.J."/>
            <person name="Miranda-Santos I.K."/>
            <person name="Maruyama S.R."/>
        </authorList>
    </citation>
    <scope>NUCLEOTIDE SEQUENCE</scope>
    <source>
        <strain evidence="2">Uberlandia</strain>
        <tissue evidence="2">Salivary glands</tissue>
    </source>
</reference>
<evidence type="ECO:0000313" key="2">
    <source>
        <dbReference type="EMBL" id="JAC19591.1"/>
    </source>
</evidence>
<evidence type="ECO:0000256" key="1">
    <source>
        <dbReference type="SAM" id="SignalP"/>
    </source>
</evidence>
<sequence>MRAAVSFLAIFLASAVLYCDGRWTRPGDCYHGRSHLSDGDTKNAGSPCEKVKCTYGKIETIANCTHPTPMKGERQWGILRPKYPPFPTCCPY</sequence>
<organism evidence="2">
    <name type="scientific">Amblyomma cajennense</name>
    <name type="common">Cayenne tick</name>
    <name type="synonym">Acarus cajennensis</name>
    <dbReference type="NCBI Taxonomy" id="34607"/>
    <lineage>
        <taxon>Eukaryota</taxon>
        <taxon>Metazoa</taxon>
        <taxon>Ecdysozoa</taxon>
        <taxon>Arthropoda</taxon>
        <taxon>Chelicerata</taxon>
        <taxon>Arachnida</taxon>
        <taxon>Acari</taxon>
        <taxon>Parasitiformes</taxon>
        <taxon>Ixodida</taxon>
        <taxon>Ixodoidea</taxon>
        <taxon>Ixodidae</taxon>
        <taxon>Amblyomminae</taxon>
        <taxon>Amblyomma</taxon>
    </lineage>
</organism>
<feature type="chain" id="PRO_5001520720" evidence="1">
    <location>
        <begin position="22"/>
        <end position="92"/>
    </location>
</feature>
<protein>
    <submittedName>
        <fullName evidence="2">Putative secreted protein</fullName>
    </submittedName>
</protein>
<dbReference type="AlphaFoldDB" id="A0A023FCP7"/>
<keyword evidence="1" id="KW-0732">Signal</keyword>
<proteinExistence type="evidence at transcript level"/>
<name>A0A023FCP7_AMBCJ</name>
<feature type="signal peptide" evidence="1">
    <location>
        <begin position="1"/>
        <end position="21"/>
    </location>
</feature>